<dbReference type="GO" id="GO:0019213">
    <property type="term" value="F:deacetylase activity"/>
    <property type="evidence" value="ECO:0007669"/>
    <property type="project" value="TreeGrafter"/>
</dbReference>
<evidence type="ECO:0000256" key="6">
    <source>
        <dbReference type="ARBA" id="ARBA00022801"/>
    </source>
</evidence>
<reference evidence="9" key="1">
    <citation type="submission" date="2023-01" db="EMBL/GenBank/DDBJ databases">
        <title>Genome assembly of the deep-sea coral Lophelia pertusa.</title>
        <authorList>
            <person name="Herrera S."/>
            <person name="Cordes E."/>
        </authorList>
    </citation>
    <scope>NUCLEOTIDE SEQUENCE</scope>
    <source>
        <strain evidence="9">USNM1676648</strain>
        <tissue evidence="9">Polyp</tissue>
    </source>
</reference>
<comment type="cofactor">
    <cofactor evidence="1">
        <name>Mg(2+)</name>
        <dbReference type="ChEBI" id="CHEBI:18420"/>
    </cofactor>
</comment>
<dbReference type="GO" id="GO:0046872">
    <property type="term" value="F:metal ion binding"/>
    <property type="evidence" value="ECO:0007669"/>
    <property type="project" value="UniProtKB-KW"/>
</dbReference>
<dbReference type="PANTHER" id="PTHR31609">
    <property type="entry name" value="YDJC DEACETYLASE FAMILY MEMBER"/>
    <property type="match status" value="1"/>
</dbReference>
<dbReference type="Pfam" id="PF04794">
    <property type="entry name" value="YdjC"/>
    <property type="match status" value="1"/>
</dbReference>
<dbReference type="PANTHER" id="PTHR31609:SF1">
    <property type="entry name" value="CARBOHYDRATE DEACETYLASE"/>
    <property type="match status" value="1"/>
</dbReference>
<keyword evidence="5" id="KW-0479">Metal-binding</keyword>
<sequence>MKKLGVHWTRIPVEENLDECAWIEETRKRFYKSVITEAGKAKVVFSGHGIRFPNHFIGLGTIGKDMTLTRLKQAIENAFKEQQHEITGKTVCELMVHPGYKSIMGCGGCGEGPDLFACSDDREHELTTLKSSDLKEYLRSNNIRVCSFKELS</sequence>
<comment type="caution">
    <text evidence="9">The sequence shown here is derived from an EMBL/GenBank/DDBJ whole genome shotgun (WGS) entry which is preliminary data.</text>
</comment>
<protein>
    <recommendedName>
        <fullName evidence="4">Carbohydrate deacetylase</fullName>
    </recommendedName>
</protein>
<dbReference type="EMBL" id="MU827785">
    <property type="protein sequence ID" value="KAJ7333889.1"/>
    <property type="molecule type" value="Genomic_DNA"/>
</dbReference>
<keyword evidence="10" id="KW-1185">Reference proteome</keyword>
<evidence type="ECO:0000256" key="4">
    <source>
        <dbReference type="ARBA" id="ARBA00018477"/>
    </source>
</evidence>
<dbReference type="SUPFAM" id="SSF88713">
    <property type="entry name" value="Glycoside hydrolase/deacetylase"/>
    <property type="match status" value="1"/>
</dbReference>
<evidence type="ECO:0000256" key="8">
    <source>
        <dbReference type="ARBA" id="ARBA00023277"/>
    </source>
</evidence>
<organism evidence="9 10">
    <name type="scientific">Desmophyllum pertusum</name>
    <dbReference type="NCBI Taxonomy" id="174260"/>
    <lineage>
        <taxon>Eukaryota</taxon>
        <taxon>Metazoa</taxon>
        <taxon>Cnidaria</taxon>
        <taxon>Anthozoa</taxon>
        <taxon>Hexacorallia</taxon>
        <taxon>Scleractinia</taxon>
        <taxon>Caryophylliina</taxon>
        <taxon>Caryophylliidae</taxon>
        <taxon>Desmophyllum</taxon>
    </lineage>
</organism>
<evidence type="ECO:0000313" key="9">
    <source>
        <dbReference type="EMBL" id="KAJ7333889.1"/>
    </source>
</evidence>
<keyword evidence="7" id="KW-0460">Magnesium</keyword>
<evidence type="ECO:0000256" key="7">
    <source>
        <dbReference type="ARBA" id="ARBA00022842"/>
    </source>
</evidence>
<dbReference type="GO" id="GO:0005975">
    <property type="term" value="P:carbohydrate metabolic process"/>
    <property type="evidence" value="ECO:0007669"/>
    <property type="project" value="InterPro"/>
</dbReference>
<dbReference type="Gene3D" id="3.20.20.370">
    <property type="entry name" value="Glycoside hydrolase/deacetylase"/>
    <property type="match status" value="1"/>
</dbReference>
<accession>A0A9W9YD07</accession>
<gene>
    <name evidence="9" type="ORF">OS493_015982</name>
</gene>
<name>A0A9W9YD07_9CNID</name>
<evidence type="ECO:0000256" key="3">
    <source>
        <dbReference type="ARBA" id="ARBA00008843"/>
    </source>
</evidence>
<dbReference type="GO" id="GO:0016787">
    <property type="term" value="F:hydrolase activity"/>
    <property type="evidence" value="ECO:0007669"/>
    <property type="project" value="UniProtKB-KW"/>
</dbReference>
<dbReference type="OrthoDB" id="8908051at2759"/>
<dbReference type="InterPro" id="IPR011330">
    <property type="entry name" value="Glyco_hydro/deAcase_b/a-brl"/>
</dbReference>
<comment type="similarity">
    <text evidence="3">Belongs to the YdjC deacetylase family.</text>
</comment>
<comment type="function">
    <text evidence="2">Probably catalyzes the deacetylation of acetylated carbohydrates an important step in the degradation of oligosaccharides.</text>
</comment>
<proteinExistence type="inferred from homology"/>
<evidence type="ECO:0000256" key="5">
    <source>
        <dbReference type="ARBA" id="ARBA00022723"/>
    </source>
</evidence>
<evidence type="ECO:0000256" key="2">
    <source>
        <dbReference type="ARBA" id="ARBA00003451"/>
    </source>
</evidence>
<dbReference type="Proteomes" id="UP001163046">
    <property type="component" value="Unassembled WGS sequence"/>
</dbReference>
<evidence type="ECO:0000256" key="1">
    <source>
        <dbReference type="ARBA" id="ARBA00001946"/>
    </source>
</evidence>
<evidence type="ECO:0000313" key="10">
    <source>
        <dbReference type="Proteomes" id="UP001163046"/>
    </source>
</evidence>
<keyword evidence="8" id="KW-0119">Carbohydrate metabolism</keyword>
<dbReference type="AlphaFoldDB" id="A0A9W9YD07"/>
<dbReference type="InterPro" id="IPR006879">
    <property type="entry name" value="YdjC-like"/>
</dbReference>
<keyword evidence="6" id="KW-0378">Hydrolase</keyword>